<dbReference type="GO" id="GO:0016747">
    <property type="term" value="F:acyltransferase activity, transferring groups other than amino-acyl groups"/>
    <property type="evidence" value="ECO:0007669"/>
    <property type="project" value="InterPro"/>
</dbReference>
<evidence type="ECO:0000259" key="1">
    <source>
        <dbReference type="PROSITE" id="PS51186"/>
    </source>
</evidence>
<comment type="caution">
    <text evidence="2">The sequence shown here is derived from an EMBL/GenBank/DDBJ whole genome shotgun (WGS) entry which is preliminary data.</text>
</comment>
<dbReference type="Pfam" id="PF00583">
    <property type="entry name" value="Acetyltransf_1"/>
    <property type="match status" value="1"/>
</dbReference>
<name>A0A930BUD2_9RHOO</name>
<reference evidence="2" key="1">
    <citation type="submission" date="2020-04" db="EMBL/GenBank/DDBJ databases">
        <title>Deep metagenomics examines the oral microbiome during advanced dental caries in children, revealing novel taxa and co-occurrences with host molecules.</title>
        <authorList>
            <person name="Baker J.L."/>
            <person name="Morton J.T."/>
            <person name="Dinis M."/>
            <person name="Alvarez R."/>
            <person name="Tran N.C."/>
            <person name="Knight R."/>
            <person name="Edlund A."/>
        </authorList>
    </citation>
    <scope>NUCLEOTIDE SEQUENCE</scope>
    <source>
        <strain evidence="2">JCVI_32_bin.24</strain>
    </source>
</reference>
<feature type="domain" description="N-acetyltransferase" evidence="1">
    <location>
        <begin position="7"/>
        <end position="149"/>
    </location>
</feature>
<gene>
    <name evidence="2" type="ORF">HXL68_03705</name>
</gene>
<dbReference type="SUPFAM" id="SSF55729">
    <property type="entry name" value="Acyl-CoA N-acyltransferases (Nat)"/>
    <property type="match status" value="1"/>
</dbReference>
<proteinExistence type="predicted"/>
<dbReference type="RefSeq" id="WP_027456500.1">
    <property type="nucleotide sequence ID" value="NZ_JARBJQ010000009.1"/>
</dbReference>
<dbReference type="CDD" id="cd04301">
    <property type="entry name" value="NAT_SF"/>
    <property type="match status" value="1"/>
</dbReference>
<organism evidence="2 3">
    <name type="scientific">Dechloromonas agitata</name>
    <dbReference type="NCBI Taxonomy" id="73030"/>
    <lineage>
        <taxon>Bacteria</taxon>
        <taxon>Pseudomonadati</taxon>
        <taxon>Pseudomonadota</taxon>
        <taxon>Betaproteobacteria</taxon>
        <taxon>Rhodocyclales</taxon>
        <taxon>Azonexaceae</taxon>
        <taxon>Dechloromonas</taxon>
    </lineage>
</organism>
<dbReference type="Proteomes" id="UP000718593">
    <property type="component" value="Unassembled WGS sequence"/>
</dbReference>
<accession>A0A930BUD2</accession>
<evidence type="ECO:0000313" key="2">
    <source>
        <dbReference type="EMBL" id="MBF1164128.1"/>
    </source>
</evidence>
<evidence type="ECO:0000313" key="3">
    <source>
        <dbReference type="Proteomes" id="UP000718593"/>
    </source>
</evidence>
<dbReference type="AlphaFoldDB" id="A0A930BUD2"/>
<protein>
    <submittedName>
        <fullName evidence="2">GNAT family N-acetyltransferase</fullName>
    </submittedName>
</protein>
<dbReference type="PROSITE" id="PS51186">
    <property type="entry name" value="GNAT"/>
    <property type="match status" value="1"/>
</dbReference>
<sequence length="149" mass="16886">MAQLRIDTLDSSSPLLLDACVTLIVNAFADPERYGAERVRRELCAEDPVFYRRFFIAIEAGEIIAIGGIKAADWASHTHILYLSAVAPEKRGRGIGRALIKARLDWLESQFKSGRVLVSATKARRFRDLGFREIRDGRIDGKHLMLRRF</sequence>
<dbReference type="Gene3D" id="3.40.630.30">
    <property type="match status" value="1"/>
</dbReference>
<dbReference type="InterPro" id="IPR000182">
    <property type="entry name" value="GNAT_dom"/>
</dbReference>
<dbReference type="EMBL" id="JABZMI010000041">
    <property type="protein sequence ID" value="MBF1164128.1"/>
    <property type="molecule type" value="Genomic_DNA"/>
</dbReference>
<dbReference type="InterPro" id="IPR016181">
    <property type="entry name" value="Acyl_CoA_acyltransferase"/>
</dbReference>